<evidence type="ECO:0000313" key="2">
    <source>
        <dbReference type="Proteomes" id="UP000003157"/>
    </source>
</evidence>
<dbReference type="AlphaFoldDB" id="E7G971"/>
<reference evidence="1 2" key="1">
    <citation type="submission" date="2010-12" db="EMBL/GenBank/DDBJ databases">
        <title>The Genome Sequence of Coprobacillus sp. strain 29_1.</title>
        <authorList>
            <consortium name="The Broad Institute Genome Sequencing Platform"/>
            <person name="Earl A."/>
            <person name="Ward D."/>
            <person name="Feldgarden M."/>
            <person name="Gevers D."/>
            <person name="Daigneault M."/>
            <person name="Sibley C.D."/>
            <person name="White A."/>
            <person name="Strauss J."/>
            <person name="Allen-Vercoe E."/>
            <person name="Young S.K."/>
            <person name="Zeng Q."/>
            <person name="Gargeya S."/>
            <person name="Fitzgerald M."/>
            <person name="Haas B."/>
            <person name="Abouelleil A."/>
            <person name="Alvarado L."/>
            <person name="Arachchi H.M."/>
            <person name="Berlin A."/>
            <person name="Brown A."/>
            <person name="Chapman S.B."/>
            <person name="Chen Z."/>
            <person name="Dunbar C."/>
            <person name="Freedman E."/>
            <person name="Gearin G."/>
            <person name="Gellesch M."/>
            <person name="Goldberg J."/>
            <person name="Griggs A."/>
            <person name="Gujja S."/>
            <person name="Heilman E."/>
            <person name="Heiman D."/>
            <person name="Howarth C."/>
            <person name="Larson L."/>
            <person name="Lui A."/>
            <person name="MacDonald P.J.P."/>
            <person name="Mehta T."/>
            <person name="Montmayeur A."/>
            <person name="Murphy C."/>
            <person name="Neiman D."/>
            <person name="Pearson M."/>
            <person name="Priest M."/>
            <person name="Roberts A."/>
            <person name="Saif S."/>
            <person name="Shea T."/>
            <person name="Shenoy N."/>
            <person name="Sisk P."/>
            <person name="Stolte C."/>
            <person name="Sykes S."/>
            <person name="White J."/>
            <person name="Yandava C."/>
            <person name="Nusbaum C."/>
            <person name="Birren B."/>
        </authorList>
    </citation>
    <scope>NUCLEOTIDE SEQUENCE [LARGE SCALE GENOMIC DNA]</scope>
    <source>
        <strain evidence="1 2">29_1</strain>
    </source>
</reference>
<dbReference type="GeneID" id="78230943"/>
<dbReference type="Proteomes" id="UP000003157">
    <property type="component" value="Unassembled WGS sequence"/>
</dbReference>
<keyword evidence="2" id="KW-1185">Reference proteome</keyword>
<accession>E7G971</accession>
<sequence>MIDHEKQVYTLVSNALKEKFETIQTTDQKLRFYDSTYPVISLIQTDNYVLQDSRSFDDLGTNNVEQYEIEIQSQTGMDEIKAIMISVDDAMRQLGYIRTYCGLDTQDKETKLKRLMQYQTAL</sequence>
<organism evidence="1 2">
    <name type="scientific">Coprobacillus cateniformis</name>
    <dbReference type="NCBI Taxonomy" id="100884"/>
    <lineage>
        <taxon>Bacteria</taxon>
        <taxon>Bacillati</taxon>
        <taxon>Bacillota</taxon>
        <taxon>Erysipelotrichia</taxon>
        <taxon>Erysipelotrichales</taxon>
        <taxon>Coprobacillaceae</taxon>
        <taxon>Coprobacillus</taxon>
    </lineage>
</organism>
<proteinExistence type="predicted"/>
<protein>
    <recommendedName>
        <fullName evidence="3">Phage protein</fullName>
    </recommendedName>
</protein>
<dbReference type="EMBL" id="ADKX01000024">
    <property type="protein sequence ID" value="EFW05361.1"/>
    <property type="molecule type" value="Genomic_DNA"/>
</dbReference>
<dbReference type="RefSeq" id="WP_008788425.1">
    <property type="nucleotide sequence ID" value="NZ_AKCB01000002.1"/>
</dbReference>
<dbReference type="HOGENOM" id="CLU_2022803_0_0_9"/>
<gene>
    <name evidence="1" type="ORF">HMPREF9488_01309</name>
</gene>
<dbReference type="eggNOG" id="ENOG5033DHN">
    <property type="taxonomic scope" value="Bacteria"/>
</dbReference>
<evidence type="ECO:0000313" key="1">
    <source>
        <dbReference type="EMBL" id="EFW05361.1"/>
    </source>
</evidence>
<comment type="caution">
    <text evidence="1">The sequence shown here is derived from an EMBL/GenBank/DDBJ whole genome shotgun (WGS) entry which is preliminary data.</text>
</comment>
<evidence type="ECO:0008006" key="3">
    <source>
        <dbReference type="Google" id="ProtNLM"/>
    </source>
</evidence>
<dbReference type="STRING" id="100884.GCA_000269565_03152"/>
<name>E7G971_9FIRM</name>
<dbReference type="OrthoDB" id="1652229at2"/>